<dbReference type="AlphaFoldDB" id="A0A556QLQ6"/>
<dbReference type="Pfam" id="PF09346">
    <property type="entry name" value="SMI1_KNR4"/>
    <property type="match status" value="1"/>
</dbReference>
<dbReference type="SUPFAM" id="SSF160631">
    <property type="entry name" value="SMI1/KNR4-like"/>
    <property type="match status" value="1"/>
</dbReference>
<gene>
    <name evidence="2" type="ORF">FPL22_15670</name>
</gene>
<dbReference type="EMBL" id="VMBG01000002">
    <property type="protein sequence ID" value="TSJ77522.1"/>
    <property type="molecule type" value="Genomic_DNA"/>
</dbReference>
<proteinExistence type="predicted"/>
<protein>
    <submittedName>
        <fullName evidence="2">SMI1/KNR4 family protein</fullName>
    </submittedName>
</protein>
<reference evidence="2 3" key="1">
    <citation type="submission" date="2019-07" db="EMBL/GenBank/DDBJ databases">
        <title>Description of 53C-WASEF.</title>
        <authorList>
            <person name="Pitt A."/>
            <person name="Hahn M.W."/>
        </authorList>
    </citation>
    <scope>NUCLEOTIDE SEQUENCE [LARGE SCALE GENOMIC DNA]</scope>
    <source>
        <strain evidence="2 3">53C-WASEF</strain>
    </source>
</reference>
<feature type="domain" description="Knr4/Smi1-like" evidence="1">
    <location>
        <begin position="14"/>
        <end position="136"/>
    </location>
</feature>
<evidence type="ECO:0000259" key="1">
    <source>
        <dbReference type="Pfam" id="PF09346"/>
    </source>
</evidence>
<evidence type="ECO:0000313" key="2">
    <source>
        <dbReference type="EMBL" id="TSJ77522.1"/>
    </source>
</evidence>
<dbReference type="InterPro" id="IPR037883">
    <property type="entry name" value="Knr4/Smi1-like_sf"/>
</dbReference>
<dbReference type="Proteomes" id="UP000315648">
    <property type="component" value="Unassembled WGS sequence"/>
</dbReference>
<evidence type="ECO:0000313" key="3">
    <source>
        <dbReference type="Proteomes" id="UP000315648"/>
    </source>
</evidence>
<dbReference type="InterPro" id="IPR018958">
    <property type="entry name" value="Knr4/Smi1-like_dom"/>
</dbReference>
<dbReference type="Gene3D" id="3.40.1580.10">
    <property type="entry name" value="SMI1/KNR4-like"/>
    <property type="match status" value="1"/>
</dbReference>
<sequence>MKNTIESLVRDFTQAALPESVLSFIVSNSGEAFANHTFIVPHKSGDWDDSLENFYTEDEIIDTLERELMLREGGAKDIPDGMIPVAENGLGDVIYISLRVHEVGALYYGFHEDMDLDSGSESGLIHLAPNLFDWLKTLKNEN</sequence>
<keyword evidence="3" id="KW-1185">Reference proteome</keyword>
<name>A0A556QLQ6_9BACT</name>
<dbReference type="RefSeq" id="WP_144353943.1">
    <property type="nucleotide sequence ID" value="NZ_CBCRVV010000037.1"/>
</dbReference>
<accession>A0A556QLQ6</accession>
<comment type="caution">
    <text evidence="2">The sequence shown here is derived from an EMBL/GenBank/DDBJ whole genome shotgun (WGS) entry which is preliminary data.</text>
</comment>
<organism evidence="2 3">
    <name type="scientific">Rariglobus hedericola</name>
    <dbReference type="NCBI Taxonomy" id="2597822"/>
    <lineage>
        <taxon>Bacteria</taxon>
        <taxon>Pseudomonadati</taxon>
        <taxon>Verrucomicrobiota</taxon>
        <taxon>Opitutia</taxon>
        <taxon>Opitutales</taxon>
        <taxon>Opitutaceae</taxon>
        <taxon>Rariglobus</taxon>
    </lineage>
</organism>